<proteinExistence type="inferred from homology"/>
<dbReference type="Gene3D" id="3.40.50.720">
    <property type="entry name" value="NAD(P)-binding Rossmann-like Domain"/>
    <property type="match status" value="1"/>
</dbReference>
<keyword evidence="4" id="KW-0132">Cell division</keyword>
<dbReference type="STRING" id="1244083.CSUNSWCD_1142"/>
<dbReference type="GO" id="GO:0051301">
    <property type="term" value="P:cell division"/>
    <property type="evidence" value="ECO:0007669"/>
    <property type="project" value="UniProtKB-KW"/>
</dbReference>
<keyword evidence="4" id="KW-0131">Cell cycle</keyword>
<dbReference type="Proteomes" id="UP000011939">
    <property type="component" value="Unassembled WGS sequence"/>
</dbReference>
<dbReference type="EMBL" id="AMZQ01000002">
    <property type="protein sequence ID" value="EKU11818.1"/>
    <property type="molecule type" value="Genomic_DNA"/>
</dbReference>
<protein>
    <submittedName>
        <fullName evidence="4">Cell division inhibitor</fullName>
    </submittedName>
</protein>
<feature type="domain" description="DUF1731" evidence="3">
    <location>
        <begin position="244"/>
        <end position="290"/>
    </location>
</feature>
<name>M5ISJ0_9BACT</name>
<gene>
    <name evidence="4" type="ORF">CSUNSWCD_1142</name>
</gene>
<comment type="caution">
    <text evidence="4">The sequence shown here is derived from an EMBL/GenBank/DDBJ whole genome shotgun (WGS) entry which is preliminary data.</text>
</comment>
<feature type="domain" description="NAD-dependent epimerase/dehydratase" evidence="2">
    <location>
        <begin position="17"/>
        <end position="216"/>
    </location>
</feature>
<comment type="similarity">
    <text evidence="1">Belongs to the NAD(P)-dependent epimerase/dehydratase family. SDR39U1 subfamily.</text>
</comment>
<dbReference type="PATRIC" id="fig|1244083.3.peg.516"/>
<reference evidence="4 5" key="1">
    <citation type="journal article" date="2013" name="Genome Announc.">
        <title>Genome Sequence of Campylobacter showae UNSWCD, Isolated from a Patient with Crohn's Disease.</title>
        <authorList>
            <person name="Tay A.P."/>
            <person name="Kaakoush N.O."/>
            <person name="Deshpande N.P."/>
            <person name="Chen Z."/>
            <person name="Mitchell H."/>
            <person name="Wilkins M.R."/>
        </authorList>
    </citation>
    <scope>NUCLEOTIDE SEQUENCE [LARGE SCALE GENOMIC DNA]</scope>
    <source>
        <strain evidence="4 5">CSUNSWCD</strain>
    </source>
</reference>
<dbReference type="InterPro" id="IPR036291">
    <property type="entry name" value="NAD(P)-bd_dom_sf"/>
</dbReference>
<evidence type="ECO:0000259" key="3">
    <source>
        <dbReference type="Pfam" id="PF08338"/>
    </source>
</evidence>
<dbReference type="PANTHER" id="PTHR11092:SF0">
    <property type="entry name" value="EPIMERASE FAMILY PROTEIN SDR39U1"/>
    <property type="match status" value="1"/>
</dbReference>
<dbReference type="InterPro" id="IPR001509">
    <property type="entry name" value="Epimerase_deHydtase"/>
</dbReference>
<organism evidence="4 5">
    <name type="scientific">Campylobacter showae CSUNSWCD</name>
    <dbReference type="NCBI Taxonomy" id="1244083"/>
    <lineage>
        <taxon>Bacteria</taxon>
        <taxon>Pseudomonadati</taxon>
        <taxon>Campylobacterota</taxon>
        <taxon>Epsilonproteobacteria</taxon>
        <taxon>Campylobacterales</taxon>
        <taxon>Campylobacteraceae</taxon>
        <taxon>Campylobacter</taxon>
    </lineage>
</organism>
<dbReference type="AlphaFoldDB" id="M5ISJ0"/>
<dbReference type="InterPro" id="IPR010099">
    <property type="entry name" value="SDR39U1"/>
</dbReference>
<evidence type="ECO:0000259" key="2">
    <source>
        <dbReference type="Pfam" id="PF01370"/>
    </source>
</evidence>
<dbReference type="NCBIfam" id="TIGR01777">
    <property type="entry name" value="yfcH"/>
    <property type="match status" value="1"/>
</dbReference>
<dbReference type="PANTHER" id="PTHR11092">
    <property type="entry name" value="SUGAR NUCLEOTIDE EPIMERASE RELATED"/>
    <property type="match status" value="1"/>
</dbReference>
<accession>M5ISJ0</accession>
<dbReference type="InterPro" id="IPR013549">
    <property type="entry name" value="DUF1731"/>
</dbReference>
<evidence type="ECO:0000313" key="4">
    <source>
        <dbReference type="EMBL" id="EKU11818.1"/>
    </source>
</evidence>
<evidence type="ECO:0000313" key="5">
    <source>
        <dbReference type="Proteomes" id="UP000011939"/>
    </source>
</evidence>
<evidence type="ECO:0000256" key="1">
    <source>
        <dbReference type="ARBA" id="ARBA00009353"/>
    </source>
</evidence>
<dbReference type="SUPFAM" id="SSF51735">
    <property type="entry name" value="NAD(P)-binding Rossmann-fold domains"/>
    <property type="match status" value="1"/>
</dbReference>
<dbReference type="eggNOG" id="COG1090">
    <property type="taxonomic scope" value="Bacteria"/>
</dbReference>
<dbReference type="Pfam" id="PF01370">
    <property type="entry name" value="Epimerase"/>
    <property type="match status" value="1"/>
</dbReference>
<sequence>MTARIKVNLSKRQNMKIAVNGTSGFIGGELCRFFRAEGHEVVAIPRAVYADKDALKDLAGGCDAVINLAGASIAARWSEAYKKRLRTSRIETTRTLAGAINELENPPFFISASAVGIYENGIDHDESSVKFDRGFLGELACEWESEAAKARTQTAIFRLGVVLGRGGALAKMLPAFRLGLGGKIGSGEQAFCWIHITDLLEAFKFTLQNRQSGVFNLVSPQPSANGEFTQILGKVLGRPTFFKVPKFALNLMLGEGSVVLLEGAKVYPKALMESGFSFKFSDLKTALRDILK</sequence>
<dbReference type="Pfam" id="PF08338">
    <property type="entry name" value="DUF1731"/>
    <property type="match status" value="1"/>
</dbReference>